<sequence length="63" mass="6211">MTKSFPTAQYRSVAVAAVALASILTLSGCGSASNNDAAAPVTADRILAVAGIPTSAEGYGPTR</sequence>
<feature type="signal peptide" evidence="1">
    <location>
        <begin position="1"/>
        <end position="32"/>
    </location>
</feature>
<dbReference type="Proteomes" id="UP001235712">
    <property type="component" value="Unassembled WGS sequence"/>
</dbReference>
<protein>
    <submittedName>
        <fullName evidence="2">Uncharacterized protein YceK</fullName>
    </submittedName>
</protein>
<keyword evidence="1" id="KW-0732">Signal</keyword>
<evidence type="ECO:0000313" key="3">
    <source>
        <dbReference type="Proteomes" id="UP001235712"/>
    </source>
</evidence>
<organism evidence="2 3">
    <name type="scientific">Kineosporia succinea</name>
    <dbReference type="NCBI Taxonomy" id="84632"/>
    <lineage>
        <taxon>Bacteria</taxon>
        <taxon>Bacillati</taxon>
        <taxon>Actinomycetota</taxon>
        <taxon>Actinomycetes</taxon>
        <taxon>Kineosporiales</taxon>
        <taxon>Kineosporiaceae</taxon>
        <taxon>Kineosporia</taxon>
    </lineage>
</organism>
<comment type="caution">
    <text evidence="2">The sequence shown here is derived from an EMBL/GenBank/DDBJ whole genome shotgun (WGS) entry which is preliminary data.</text>
</comment>
<evidence type="ECO:0000256" key="1">
    <source>
        <dbReference type="SAM" id="SignalP"/>
    </source>
</evidence>
<name>A0ABT9PEK8_9ACTN</name>
<dbReference type="RefSeq" id="WP_307249676.1">
    <property type="nucleotide sequence ID" value="NZ_JAUSQZ010000001.1"/>
</dbReference>
<dbReference type="EMBL" id="JAUSQZ010000001">
    <property type="protein sequence ID" value="MDP9830610.1"/>
    <property type="molecule type" value="Genomic_DNA"/>
</dbReference>
<keyword evidence="3" id="KW-1185">Reference proteome</keyword>
<evidence type="ECO:0000313" key="2">
    <source>
        <dbReference type="EMBL" id="MDP9830610.1"/>
    </source>
</evidence>
<feature type="chain" id="PRO_5045723778" evidence="1">
    <location>
        <begin position="33"/>
        <end position="63"/>
    </location>
</feature>
<dbReference type="PROSITE" id="PS51257">
    <property type="entry name" value="PROKAR_LIPOPROTEIN"/>
    <property type="match status" value="1"/>
</dbReference>
<reference evidence="2 3" key="1">
    <citation type="submission" date="2023-07" db="EMBL/GenBank/DDBJ databases">
        <title>Sequencing the genomes of 1000 actinobacteria strains.</title>
        <authorList>
            <person name="Klenk H.-P."/>
        </authorList>
    </citation>
    <scope>NUCLEOTIDE SEQUENCE [LARGE SCALE GENOMIC DNA]</scope>
    <source>
        <strain evidence="2 3">DSM 44388</strain>
    </source>
</reference>
<accession>A0ABT9PEK8</accession>
<proteinExistence type="predicted"/>
<gene>
    <name evidence="2" type="ORF">J2S57_006359</name>
</gene>